<keyword evidence="4" id="KW-1185">Reference proteome</keyword>
<dbReference type="EMBL" id="CP038033">
    <property type="protein sequence ID" value="QBQ54472.1"/>
    <property type="molecule type" value="Genomic_DNA"/>
</dbReference>
<reference evidence="3 4" key="1">
    <citation type="submission" date="2019-03" db="EMBL/GenBank/DDBJ databases">
        <title>The genome sequence of Nitrosococcus wardiae strain D1FHST reveals the archetypal metabolic capacity of ammonia-oxidizing Gammaproteobacteria.</title>
        <authorList>
            <person name="Wang L."/>
            <person name="Lim C.K."/>
            <person name="Hanson T.E."/>
            <person name="Dang H."/>
            <person name="Klotz M.G."/>
        </authorList>
    </citation>
    <scope>NUCLEOTIDE SEQUENCE [LARGE SCALE GENOMIC DNA]</scope>
    <source>
        <strain evidence="3 4">D1FHS</strain>
    </source>
</reference>
<dbReference type="OrthoDB" id="6085013at2"/>
<name>A0A4P7C0U3_9GAMM</name>
<gene>
    <name evidence="3" type="ORF">E3U44_08100</name>
</gene>
<feature type="chain" id="PRO_5020857796" evidence="1">
    <location>
        <begin position="26"/>
        <end position="317"/>
    </location>
</feature>
<protein>
    <submittedName>
        <fullName evidence="3">PEP-CTERM sorting domain-containing protein</fullName>
    </submittedName>
</protein>
<dbReference type="KEGG" id="nwr:E3U44_08100"/>
<evidence type="ECO:0000259" key="2">
    <source>
        <dbReference type="Pfam" id="PF07589"/>
    </source>
</evidence>
<sequence length="317" mass="32807">MFKKKLITSSVGAALSLSVAMPVVADTIGFDFDQDGVFTPVDGLDWLPGNALAVDAIPLADDSTFTTFIQSELTSVSGTGGVTNIPTGAAGPFEITYEISLNEIVADSNDIDGDGIADTVDFNHSGGTVNIWYDDFSAGTTNADGITGNSGLGYDDGTLILSASVNPTILGAGFSLTGGSANNNIQSLDGFGNNDLPGIRTVQGSGDATVEAAIGFFNPTFFQGINNDTIIEFLLNATLEDPFDNINPELSVAGNTPVYGPDSINGLGQGPEDFHFEADANSSFNTQAVPEPASIALLGIGLSLISVSHIRRRRKLA</sequence>
<dbReference type="NCBIfam" id="TIGR02595">
    <property type="entry name" value="PEP_CTERM"/>
    <property type="match status" value="1"/>
</dbReference>
<proteinExistence type="predicted"/>
<feature type="domain" description="Ice-binding protein C-terminal" evidence="2">
    <location>
        <begin position="288"/>
        <end position="311"/>
    </location>
</feature>
<evidence type="ECO:0000313" key="4">
    <source>
        <dbReference type="Proteomes" id="UP000294325"/>
    </source>
</evidence>
<evidence type="ECO:0000313" key="3">
    <source>
        <dbReference type="EMBL" id="QBQ54472.1"/>
    </source>
</evidence>
<feature type="signal peptide" evidence="1">
    <location>
        <begin position="1"/>
        <end position="25"/>
    </location>
</feature>
<keyword evidence="1" id="KW-0732">Signal</keyword>
<dbReference type="InterPro" id="IPR013424">
    <property type="entry name" value="Ice-binding_C"/>
</dbReference>
<dbReference type="Proteomes" id="UP000294325">
    <property type="component" value="Chromosome"/>
</dbReference>
<dbReference type="AlphaFoldDB" id="A0A4P7C0U3"/>
<evidence type="ECO:0000256" key="1">
    <source>
        <dbReference type="SAM" id="SignalP"/>
    </source>
</evidence>
<organism evidence="3 4">
    <name type="scientific">Nitrosococcus wardiae</name>
    <dbReference type="NCBI Taxonomy" id="1814290"/>
    <lineage>
        <taxon>Bacteria</taxon>
        <taxon>Pseudomonadati</taxon>
        <taxon>Pseudomonadota</taxon>
        <taxon>Gammaproteobacteria</taxon>
        <taxon>Chromatiales</taxon>
        <taxon>Chromatiaceae</taxon>
        <taxon>Nitrosococcus</taxon>
    </lineage>
</organism>
<dbReference type="RefSeq" id="WP_134357669.1">
    <property type="nucleotide sequence ID" value="NZ_CP038033.1"/>
</dbReference>
<accession>A0A4P7C0U3</accession>
<dbReference type="Pfam" id="PF07589">
    <property type="entry name" value="PEP-CTERM"/>
    <property type="match status" value="1"/>
</dbReference>